<comment type="caution">
    <text evidence="1">The sequence shown here is derived from an EMBL/GenBank/DDBJ whole genome shotgun (WGS) entry which is preliminary data.</text>
</comment>
<dbReference type="EMBL" id="JARBHB010000006">
    <property type="protein sequence ID" value="KAJ8881774.1"/>
    <property type="molecule type" value="Genomic_DNA"/>
</dbReference>
<sequence>MEYHNVPSAIRPAPHGICLPTPPVNWADIHLSSSEEDDQPHTTDRGADLAYIPQNAREPHIIQQNEVNDLVRDLGLSKQ</sequence>
<keyword evidence="2" id="KW-1185">Reference proteome</keyword>
<proteinExistence type="predicted"/>
<evidence type="ECO:0000313" key="1">
    <source>
        <dbReference type="EMBL" id="KAJ8881774.1"/>
    </source>
</evidence>
<reference evidence="1 2" key="1">
    <citation type="submission" date="2023-02" db="EMBL/GenBank/DDBJ databases">
        <title>LHISI_Scaffold_Assembly.</title>
        <authorList>
            <person name="Stuart O.P."/>
            <person name="Cleave R."/>
            <person name="Magrath M.J.L."/>
            <person name="Mikheyev A.S."/>
        </authorList>
    </citation>
    <scope>NUCLEOTIDE SEQUENCE [LARGE SCALE GENOMIC DNA]</scope>
    <source>
        <strain evidence="1">Daus_M_001</strain>
        <tissue evidence="1">Leg muscle</tissue>
    </source>
</reference>
<evidence type="ECO:0000313" key="2">
    <source>
        <dbReference type="Proteomes" id="UP001159363"/>
    </source>
</evidence>
<accession>A0ABQ9HBY9</accession>
<gene>
    <name evidence="1" type="ORF">PR048_018260</name>
</gene>
<protein>
    <submittedName>
        <fullName evidence="1">Uncharacterized protein</fullName>
    </submittedName>
</protein>
<name>A0ABQ9HBY9_9NEOP</name>
<dbReference type="Proteomes" id="UP001159363">
    <property type="component" value="Chromosome 5"/>
</dbReference>
<organism evidence="1 2">
    <name type="scientific">Dryococelus australis</name>
    <dbReference type="NCBI Taxonomy" id="614101"/>
    <lineage>
        <taxon>Eukaryota</taxon>
        <taxon>Metazoa</taxon>
        <taxon>Ecdysozoa</taxon>
        <taxon>Arthropoda</taxon>
        <taxon>Hexapoda</taxon>
        <taxon>Insecta</taxon>
        <taxon>Pterygota</taxon>
        <taxon>Neoptera</taxon>
        <taxon>Polyneoptera</taxon>
        <taxon>Phasmatodea</taxon>
        <taxon>Verophasmatodea</taxon>
        <taxon>Anareolatae</taxon>
        <taxon>Phasmatidae</taxon>
        <taxon>Eurycanthinae</taxon>
        <taxon>Dryococelus</taxon>
    </lineage>
</organism>